<name>A0A8S0QMV5_OLEEU</name>
<gene>
    <name evidence="1" type="ORF">OLEA9_A024373</name>
</gene>
<dbReference type="AlphaFoldDB" id="A0A8S0QMV5"/>
<evidence type="ECO:0000313" key="2">
    <source>
        <dbReference type="Proteomes" id="UP000594638"/>
    </source>
</evidence>
<sequence>HFLKAEIAHGKLKTNDGFLIAAESIGDDIQNTVYEKKGILDGAENWPADYWKLEGK</sequence>
<reference evidence="1 2" key="1">
    <citation type="submission" date="2019-12" db="EMBL/GenBank/DDBJ databases">
        <authorList>
            <person name="Alioto T."/>
            <person name="Alioto T."/>
            <person name="Gomez Garrido J."/>
        </authorList>
    </citation>
    <scope>NUCLEOTIDE SEQUENCE [LARGE SCALE GENOMIC DNA]</scope>
</reference>
<accession>A0A8S0QMV5</accession>
<keyword evidence="2" id="KW-1185">Reference proteome</keyword>
<proteinExistence type="predicted"/>
<dbReference type="Gramene" id="OE9A024373T1">
    <property type="protein sequence ID" value="OE9A024373C1"/>
    <property type="gene ID" value="OE9A024373"/>
</dbReference>
<dbReference type="Proteomes" id="UP000594638">
    <property type="component" value="Unassembled WGS sequence"/>
</dbReference>
<evidence type="ECO:0000313" key="1">
    <source>
        <dbReference type="EMBL" id="CAA2968309.1"/>
    </source>
</evidence>
<comment type="caution">
    <text evidence="1">The sequence shown here is derived from an EMBL/GenBank/DDBJ whole genome shotgun (WGS) entry which is preliminary data.</text>
</comment>
<feature type="non-terminal residue" evidence="1">
    <location>
        <position position="1"/>
    </location>
</feature>
<protein>
    <submittedName>
        <fullName evidence="1">Malonyl-coenzyme:anthocyanin 5-O-glucoside-6 -O-malonyltransferase-like</fullName>
    </submittedName>
</protein>
<dbReference type="OrthoDB" id="1862401at2759"/>
<dbReference type="EMBL" id="CACTIH010001903">
    <property type="protein sequence ID" value="CAA2968309.1"/>
    <property type="molecule type" value="Genomic_DNA"/>
</dbReference>
<organism evidence="1 2">
    <name type="scientific">Olea europaea subsp. europaea</name>
    <dbReference type="NCBI Taxonomy" id="158383"/>
    <lineage>
        <taxon>Eukaryota</taxon>
        <taxon>Viridiplantae</taxon>
        <taxon>Streptophyta</taxon>
        <taxon>Embryophyta</taxon>
        <taxon>Tracheophyta</taxon>
        <taxon>Spermatophyta</taxon>
        <taxon>Magnoliopsida</taxon>
        <taxon>eudicotyledons</taxon>
        <taxon>Gunneridae</taxon>
        <taxon>Pentapetalae</taxon>
        <taxon>asterids</taxon>
        <taxon>lamiids</taxon>
        <taxon>Lamiales</taxon>
        <taxon>Oleaceae</taxon>
        <taxon>Oleeae</taxon>
        <taxon>Olea</taxon>
    </lineage>
</organism>